<dbReference type="Pfam" id="PF20171">
    <property type="entry name" value="OpcA_G6PD_C"/>
    <property type="match status" value="1"/>
</dbReference>
<gene>
    <name evidence="4" type="primary">opcA</name>
    <name evidence="4" type="ORF">KME60_27305</name>
</gene>
<dbReference type="InterPro" id="IPR002477">
    <property type="entry name" value="Peptidoglycan-bd-like"/>
</dbReference>
<dbReference type="Pfam" id="PF01471">
    <property type="entry name" value="PG_binding_1"/>
    <property type="match status" value="1"/>
</dbReference>
<dbReference type="InterPro" id="IPR046801">
    <property type="entry name" value="OpcA_G6PD_N"/>
</dbReference>
<dbReference type="NCBIfam" id="TIGR00534">
    <property type="entry name" value="OpcA"/>
    <property type="match status" value="1"/>
</dbReference>
<evidence type="ECO:0000313" key="4">
    <source>
        <dbReference type="EMBL" id="MBW4671029.1"/>
    </source>
</evidence>
<feature type="domain" description="Glucose-6-phosphate dehydrogenase assembly protein OpcA C-terminal" evidence="3">
    <location>
        <begin position="267"/>
        <end position="445"/>
    </location>
</feature>
<dbReference type="Gene3D" id="1.10.101.10">
    <property type="entry name" value="PGBD-like superfamily/PGBD"/>
    <property type="match status" value="1"/>
</dbReference>
<dbReference type="AlphaFoldDB" id="A0A951QR84"/>
<dbReference type="SUPFAM" id="SSF47090">
    <property type="entry name" value="PGBD-like"/>
    <property type="match status" value="1"/>
</dbReference>
<accession>A0A951QR84</accession>
<dbReference type="InterPro" id="IPR004555">
    <property type="entry name" value="G6PDH_assembly_OpcA"/>
</dbReference>
<proteinExistence type="predicted"/>
<dbReference type="EMBL" id="JAHHGZ010000038">
    <property type="protein sequence ID" value="MBW4671029.1"/>
    <property type="molecule type" value="Genomic_DNA"/>
</dbReference>
<comment type="caution">
    <text evidence="4">The sequence shown here is derived from an EMBL/GenBank/DDBJ whole genome shotgun (WGS) entry which is preliminary data.</text>
</comment>
<evidence type="ECO:0000259" key="3">
    <source>
        <dbReference type="Pfam" id="PF20171"/>
    </source>
</evidence>
<name>A0A951QR84_9CYAN</name>
<evidence type="ECO:0000313" key="5">
    <source>
        <dbReference type="Proteomes" id="UP000729701"/>
    </source>
</evidence>
<dbReference type="PANTHER" id="PTHR38658">
    <property type="entry name" value="OXPP CYCLE PROTEIN OPCA-RELATED"/>
    <property type="match status" value="1"/>
</dbReference>
<dbReference type="InterPro" id="IPR036365">
    <property type="entry name" value="PGBD-like_sf"/>
</dbReference>
<dbReference type="PANTHER" id="PTHR38658:SF1">
    <property type="entry name" value="OXPP CYCLE PROTEIN OPCA-RELATED"/>
    <property type="match status" value="1"/>
</dbReference>
<dbReference type="InterPro" id="IPR046802">
    <property type="entry name" value="OpcA_G6PD_C"/>
</dbReference>
<sequence>MVSQAPTVFSLQAPKDISVTEIEAELSQIWQSYGMTGTDGTLPAATRATTFTLVVYEPEETQYLLAAAGFYHGPIDGILGPQMEAALRELQKKHGLPETGIPTPEILAILREEVAKHESGGTAGNPAGIASYSSDGKSPKIADEIASRNPCRIINLSPLAGEDEGVKAQVSAYCPIQKQSSSTLVCCEYITLAGTPAALERIGGMVPALLIGGLPKFLWWKATPDLNNGLFKRLAAVCNNVIVDSCQFNEPETDLLSSQSLVEAGIPLADLNWRRLSAWQELAAEAYDSPQRRAALGEIDRVNIDYEKGNPAQGLMFLGWLASRLEWLPVSYQKESGDYDITKIQLVGKDQRPIEAELAGVPIASSGQIIGDLIALRLSSTNPEANCGTLICTETGGCMRMETQGGAQSAGLFQQVSSLSEQKAESLLSKQVQRWGREALFEESLAVTAQILKLGVRN</sequence>
<evidence type="ECO:0000259" key="2">
    <source>
        <dbReference type="Pfam" id="PF10128"/>
    </source>
</evidence>
<reference evidence="4" key="1">
    <citation type="submission" date="2021-05" db="EMBL/GenBank/DDBJ databases">
        <authorList>
            <person name="Pietrasiak N."/>
            <person name="Ward R."/>
            <person name="Stajich J.E."/>
            <person name="Kurbessoian T."/>
        </authorList>
    </citation>
    <scope>NUCLEOTIDE SEQUENCE</scope>
    <source>
        <strain evidence="4">GSE-NOS-MK-12-04C</strain>
    </source>
</reference>
<feature type="domain" description="Glucose-6-phosphate dehydrogenase assembly protein OpcA N-terminal" evidence="2">
    <location>
        <begin position="142"/>
        <end position="257"/>
    </location>
</feature>
<reference evidence="4" key="2">
    <citation type="journal article" date="2022" name="Microbiol. Resour. Announc.">
        <title>Metagenome Sequencing to Explore Phylogenomics of Terrestrial Cyanobacteria.</title>
        <authorList>
            <person name="Ward R.D."/>
            <person name="Stajich J.E."/>
            <person name="Johansen J.R."/>
            <person name="Huntemann M."/>
            <person name="Clum A."/>
            <person name="Foster B."/>
            <person name="Foster B."/>
            <person name="Roux S."/>
            <person name="Palaniappan K."/>
            <person name="Varghese N."/>
            <person name="Mukherjee S."/>
            <person name="Reddy T.B.K."/>
            <person name="Daum C."/>
            <person name="Copeland A."/>
            <person name="Chen I.A."/>
            <person name="Ivanova N.N."/>
            <person name="Kyrpides N.C."/>
            <person name="Shapiro N."/>
            <person name="Eloe-Fadrosh E.A."/>
            <person name="Pietrasiak N."/>
        </authorList>
    </citation>
    <scope>NUCLEOTIDE SEQUENCE</scope>
    <source>
        <strain evidence="4">GSE-NOS-MK-12-04C</strain>
    </source>
</reference>
<dbReference type="Proteomes" id="UP000729701">
    <property type="component" value="Unassembled WGS sequence"/>
</dbReference>
<protein>
    <submittedName>
        <fullName evidence="4">Glucose-6-phosphate dehydrogenase assembly protein OpcA</fullName>
    </submittedName>
</protein>
<organism evidence="4 5">
    <name type="scientific">Cyanomargarita calcarea GSE-NOS-MK-12-04C</name>
    <dbReference type="NCBI Taxonomy" id="2839659"/>
    <lineage>
        <taxon>Bacteria</taxon>
        <taxon>Bacillati</taxon>
        <taxon>Cyanobacteriota</taxon>
        <taxon>Cyanophyceae</taxon>
        <taxon>Nostocales</taxon>
        <taxon>Cyanomargaritaceae</taxon>
        <taxon>Cyanomargarita</taxon>
    </lineage>
</organism>
<dbReference type="InterPro" id="IPR036366">
    <property type="entry name" value="PGBDSf"/>
</dbReference>
<evidence type="ECO:0000259" key="1">
    <source>
        <dbReference type="Pfam" id="PF01471"/>
    </source>
</evidence>
<dbReference type="Pfam" id="PF10128">
    <property type="entry name" value="OpcA_G6PD_assem"/>
    <property type="match status" value="1"/>
</dbReference>
<feature type="domain" description="Peptidoglycan binding-like" evidence="1">
    <location>
        <begin position="60"/>
        <end position="110"/>
    </location>
</feature>